<evidence type="ECO:0000313" key="2">
    <source>
        <dbReference type="EMBL" id="ABB49749.1"/>
    </source>
</evidence>
<gene>
    <name evidence="2" type="ordered locus">PMT9312_0689</name>
</gene>
<dbReference type="eggNOG" id="ENOG5032I0N">
    <property type="taxonomic scope" value="Bacteria"/>
</dbReference>
<keyword evidence="1" id="KW-1133">Transmembrane helix</keyword>
<keyword evidence="1" id="KW-0472">Membrane</keyword>
<sequence length="164" mass="19024">MIKVLITLLTSFLIWFGIVKIFTKDNENSINILSSKLFNDFSLIFRNIIDLIDSLFKSFIQIYELLGTLLKNVVGIFKSLMSAFIQFLNLFKLIGITCLSFISLCKGLFKESRKINIFNNFELTLNNTDSAKNNVIKLNEKTEENKKEEKFIPSFLDRLSFINK</sequence>
<dbReference type="KEGG" id="pmi:PMT9312_0689"/>
<dbReference type="HOGENOM" id="CLU_1617531_0_0_3"/>
<keyword evidence="1" id="KW-0812">Transmembrane</keyword>
<organism evidence="2 3">
    <name type="scientific">Prochlorococcus marinus (strain MIT 9312)</name>
    <dbReference type="NCBI Taxonomy" id="74546"/>
    <lineage>
        <taxon>Bacteria</taxon>
        <taxon>Bacillati</taxon>
        <taxon>Cyanobacteriota</taxon>
        <taxon>Cyanophyceae</taxon>
        <taxon>Synechococcales</taxon>
        <taxon>Prochlorococcaceae</taxon>
        <taxon>Prochlorococcus</taxon>
    </lineage>
</organism>
<protein>
    <submittedName>
        <fullName evidence="2">Uncharacterized protein</fullName>
    </submittedName>
</protein>
<name>Q31BJ6_PROM9</name>
<feature type="transmembrane region" description="Helical" evidence="1">
    <location>
        <begin position="83"/>
        <end position="105"/>
    </location>
</feature>
<dbReference type="EMBL" id="CP000111">
    <property type="protein sequence ID" value="ABB49749.1"/>
    <property type="molecule type" value="Genomic_DNA"/>
</dbReference>
<evidence type="ECO:0000313" key="3">
    <source>
        <dbReference type="Proteomes" id="UP000002715"/>
    </source>
</evidence>
<accession>Q31BJ6</accession>
<reference evidence="3" key="1">
    <citation type="submission" date="2005-07" db="EMBL/GenBank/DDBJ databases">
        <title>Complete sequence of Prochlorococcus marinus str. MIT 9312.</title>
        <authorList>
            <consortium name="US DOE Joint Genome Institute"/>
            <person name="Copeland A."/>
            <person name="Lucas S."/>
            <person name="Lapidus A."/>
            <person name="Barry K."/>
            <person name="Detter J.C."/>
            <person name="Glavina T."/>
            <person name="Hammon N."/>
            <person name="Israni S."/>
            <person name="Pitluck S."/>
            <person name="Thiel J."/>
            <person name="Schmutz J."/>
            <person name="Larimer F."/>
            <person name="Land M."/>
            <person name="Kyrpides N."/>
            <person name="Lykidis A."/>
            <person name="Richardson P."/>
        </authorList>
    </citation>
    <scope>NUCLEOTIDE SEQUENCE [LARGE SCALE GENOMIC DNA]</scope>
    <source>
        <strain evidence="3">MIT 9312</strain>
    </source>
</reference>
<evidence type="ECO:0000256" key="1">
    <source>
        <dbReference type="SAM" id="Phobius"/>
    </source>
</evidence>
<dbReference type="AlphaFoldDB" id="Q31BJ6"/>
<proteinExistence type="predicted"/>
<dbReference type="RefSeq" id="WP_011376244.1">
    <property type="nucleotide sequence ID" value="NC_007577.1"/>
</dbReference>
<dbReference type="Proteomes" id="UP000002715">
    <property type="component" value="Chromosome"/>
</dbReference>